<dbReference type="GO" id="GO:0005794">
    <property type="term" value="C:Golgi apparatus"/>
    <property type="evidence" value="ECO:0007669"/>
    <property type="project" value="TreeGrafter"/>
</dbReference>
<accession>A0A1X2GEZ9</accession>
<feature type="compositionally biased region" description="Polar residues" evidence="2">
    <location>
        <begin position="647"/>
        <end position="657"/>
    </location>
</feature>
<dbReference type="InterPro" id="IPR046837">
    <property type="entry name" value="Laa1/Sip1/HEATR5-like_HEAT"/>
</dbReference>
<dbReference type="InterPro" id="IPR016024">
    <property type="entry name" value="ARM-type_fold"/>
</dbReference>
<evidence type="ECO:0000313" key="3">
    <source>
        <dbReference type="EMBL" id="ORX52325.1"/>
    </source>
</evidence>
<organism evidence="3 4">
    <name type="scientific">Hesseltinella vesiculosa</name>
    <dbReference type="NCBI Taxonomy" id="101127"/>
    <lineage>
        <taxon>Eukaryota</taxon>
        <taxon>Fungi</taxon>
        <taxon>Fungi incertae sedis</taxon>
        <taxon>Mucoromycota</taxon>
        <taxon>Mucoromycotina</taxon>
        <taxon>Mucoromycetes</taxon>
        <taxon>Mucorales</taxon>
        <taxon>Cunninghamellaceae</taxon>
        <taxon>Hesseltinella</taxon>
    </lineage>
</organism>
<comment type="similarity">
    <text evidence="1">Belongs to the HEATR5 family.</text>
</comment>
<dbReference type="Pfam" id="PF25468">
    <property type="entry name" value="HEAT_HEATR5A"/>
    <property type="match status" value="1"/>
</dbReference>
<dbReference type="GO" id="GO:0005829">
    <property type="term" value="C:cytosol"/>
    <property type="evidence" value="ECO:0007669"/>
    <property type="project" value="GOC"/>
</dbReference>
<dbReference type="GO" id="GO:0030139">
    <property type="term" value="C:endocytic vesicle"/>
    <property type="evidence" value="ECO:0007669"/>
    <property type="project" value="TreeGrafter"/>
</dbReference>
<comment type="caution">
    <text evidence="3">The sequence shown here is derived from an EMBL/GenBank/DDBJ whole genome shotgun (WGS) entry which is preliminary data.</text>
</comment>
<evidence type="ECO:0008006" key="5">
    <source>
        <dbReference type="Google" id="ProtNLM"/>
    </source>
</evidence>
<dbReference type="Proteomes" id="UP000242146">
    <property type="component" value="Unassembled WGS sequence"/>
</dbReference>
<sequence length="1759" mass="192322">MQAYAQLLKGAGKAATESSLKDWMKQLKLGLLDKALAMRVASAQCIEALLQHATQSLTVHDVDGLLQICIKAFENATFAVRRAVSSLCATLLALTQTKAVSDPSKPNIKYVVSGNGTSTLAAPGAPAQTTPLLTMNEMLQLLAASYHRPTTTTTMREVKIGIIEVYATLFTLLGTENIESNYATIVNHVFKELLQPSTKDAAQSTTSAELTFTRAQAFFLLHHTIGKRLLSEQGQAEAIRILVSQWIKAWPPLGHQPPPDKQALLCATNMVAALICELEGAAVSVQNVLVDPLFVLLTHPSFSIQMAAVWAIRCLCTAVPSNLPYLLPRALNSLEKDLANLANPSASISLFRRALVYAYTSAAIMSVFPLRAIYTSFELSARAMSLASQLLKNAQQQQHQQPATASSPQPMVTALQLQIAWTLVGGLMSLGPNLVKLHLPQLLLFWKAALPKPTGKEANTIRVETEWSFLFHTRTCAINAIYSFLAHNSQSLVTLDIAKRIAALLNNTVAFLATAPNSFSPATQSPCVPYPTKLTDQYYALRRRLCQCFVVLRPLLSTHEASLTSLLRHSLTVLTEPDKLTPSSGSHTQITATVPGQFVSLWTAVDGHGHGVTSKLQGYHVDGPPLLSFGHAPNQPHHAHRPPQQFRGATSHTNGSPNHHDALSAATVSGSHPDDEDEAHPWQAKDHFEPIEALLERPILGAVHLDPLYVYTTFDKTRYLRQPEPVAPSTSYVDAALDLFTTLFPHQPPPVQEAAFDQMAKALKECRAEKNSPKRAALLVNIVVALLNALQSGPLRLNQDSRAVPLVQDILMEAVGHPDPYLRNAASETLGRLTAMVGGPFVATQMQQLVDLVVSNRDPDVRAGAALTIGYIYSHVGGMAAASHLKTLVGILLSLSSDPHPVVHVWALEALAMTIRAAGLLFSGYVNSTLSMVAKLYLCESHEPGSGSVAVSNAGMTCSATAYMCFGRIIYELIGTLGPELQQSPKIRELCLTMVEELKLEPDNRVNVQAIRCLQHFLMFAPQYIDVRDMVPYLQRQLVSVHLPLKKAAITCLYQLVQRDPSMVFKMVQHGIDSDLFTMLDTDPRLYDVKNVIKTWLKETCVQEPSVWVSIAKRILTQQPSSSSADVAAAATSAQDNNASLGGSTFDEDDDDGAGDDDDALGLGNDDDDTMMDLPTSVVDASGVMATRVRLDLPPRWRTQLFALQCLQKTIEWISLHGEPTHFDLILARRRRQQAGLGDYLVFRLPDLIRLSFTAATAQVNELRLTGIALLKMIIEKFAATEDADMEGMLLLEQYAAQIGAALTPAFGADSSSEIVAAAVRVCAIYVGSGIVKDLYQLGRVLKLLTSALDRCKDESKLSGVGEVKDLSPHASVMVKLSVLNAWAELQVASQRQDYIRQILKPNLSVLSPLWLRSLKDYARIRLESDIMALSNGLDGVHASSSSGMDAMYSVATKEVVLPYYRRSWLKIMEAVATLIEQQSSSMLEALAAEKQDESGDLFSILFGLCMESLSRVAGASGRIEASMVMMTCLSSLKTFIQPSLTGDEFMTKGVFLELANVLDRLIQTEGFQVKSIIITLLQQLMTNYGITIVNDDLDPEDEDAPNDLVPVDHDLASDVFPSTSKLYYILRLLVTVFLQQIPSLGSKAMSTPRKERRKDQIQSLLQQSLEALAQLAKLTPTKYRVDLLSVCMYIYDAILMGDLEHQALAPTVLICLKIALHQFEDPLSTHQIQALSALVTTISQKLLTGIFRFAFIICSASY</sequence>
<dbReference type="OrthoDB" id="192608at2759"/>
<dbReference type="Pfam" id="PF20210">
    <property type="entry name" value="Laa1_Sip1_HTR5"/>
    <property type="match status" value="1"/>
</dbReference>
<name>A0A1X2GEZ9_9FUNG</name>
<feature type="compositionally biased region" description="Acidic residues" evidence="2">
    <location>
        <begin position="1146"/>
        <end position="1171"/>
    </location>
</feature>
<dbReference type="EMBL" id="MCGT01000018">
    <property type="protein sequence ID" value="ORX52325.1"/>
    <property type="molecule type" value="Genomic_DNA"/>
</dbReference>
<dbReference type="GO" id="GO:0016020">
    <property type="term" value="C:membrane"/>
    <property type="evidence" value="ECO:0007669"/>
    <property type="project" value="TreeGrafter"/>
</dbReference>
<feature type="compositionally biased region" description="Low complexity" evidence="2">
    <location>
        <begin position="1127"/>
        <end position="1140"/>
    </location>
</feature>
<dbReference type="PANTHER" id="PTHR21663">
    <property type="entry name" value="HYPOTHETICAL HEAT DOMAIN-CONTAINING"/>
    <property type="match status" value="1"/>
</dbReference>
<dbReference type="PANTHER" id="PTHR21663:SF0">
    <property type="entry name" value="HEAT REPEAT-CONTAINING PROTEIN 5B"/>
    <property type="match status" value="1"/>
</dbReference>
<keyword evidence="4" id="KW-1185">Reference proteome</keyword>
<dbReference type="GO" id="GO:0008104">
    <property type="term" value="P:intracellular protein localization"/>
    <property type="evidence" value="ECO:0007669"/>
    <property type="project" value="TreeGrafter"/>
</dbReference>
<dbReference type="Gene3D" id="1.25.10.10">
    <property type="entry name" value="Leucine-rich Repeat Variant"/>
    <property type="match status" value="3"/>
</dbReference>
<evidence type="ECO:0000256" key="2">
    <source>
        <dbReference type="SAM" id="MobiDB-lite"/>
    </source>
</evidence>
<dbReference type="GO" id="GO:0006897">
    <property type="term" value="P:endocytosis"/>
    <property type="evidence" value="ECO:0007669"/>
    <property type="project" value="TreeGrafter"/>
</dbReference>
<evidence type="ECO:0000256" key="1">
    <source>
        <dbReference type="ARBA" id="ARBA00008304"/>
    </source>
</evidence>
<feature type="region of interest" description="Disordered" evidence="2">
    <location>
        <begin position="624"/>
        <end position="681"/>
    </location>
</feature>
<protein>
    <recommendedName>
        <fullName evidence="5">ARM repeat-containing protein</fullName>
    </recommendedName>
</protein>
<evidence type="ECO:0000313" key="4">
    <source>
        <dbReference type="Proteomes" id="UP000242146"/>
    </source>
</evidence>
<dbReference type="SUPFAM" id="SSF48371">
    <property type="entry name" value="ARM repeat"/>
    <property type="match status" value="2"/>
</dbReference>
<proteinExistence type="inferred from homology"/>
<dbReference type="InterPro" id="IPR011989">
    <property type="entry name" value="ARM-like"/>
</dbReference>
<dbReference type="STRING" id="101127.A0A1X2GEZ9"/>
<reference evidence="3 4" key="1">
    <citation type="submission" date="2016-07" db="EMBL/GenBank/DDBJ databases">
        <title>Pervasive Adenine N6-methylation of Active Genes in Fungi.</title>
        <authorList>
            <consortium name="DOE Joint Genome Institute"/>
            <person name="Mondo S.J."/>
            <person name="Dannebaum R.O."/>
            <person name="Kuo R.C."/>
            <person name="Labutti K."/>
            <person name="Haridas S."/>
            <person name="Kuo A."/>
            <person name="Salamov A."/>
            <person name="Ahrendt S.R."/>
            <person name="Lipzen A."/>
            <person name="Sullivan W."/>
            <person name="Andreopoulos W.B."/>
            <person name="Clum A."/>
            <person name="Lindquist E."/>
            <person name="Daum C."/>
            <person name="Ramamoorthy G.K."/>
            <person name="Gryganskyi A."/>
            <person name="Culley D."/>
            <person name="Magnuson J.K."/>
            <person name="James T.Y."/>
            <person name="O'Malley M.A."/>
            <person name="Stajich J.E."/>
            <person name="Spatafora J.W."/>
            <person name="Visel A."/>
            <person name="Grigoriev I.V."/>
        </authorList>
    </citation>
    <scope>NUCLEOTIDE SEQUENCE [LARGE SCALE GENOMIC DNA]</scope>
    <source>
        <strain evidence="3 4">NRRL 3301</strain>
    </source>
</reference>
<dbReference type="GO" id="GO:0042147">
    <property type="term" value="P:retrograde transport, endosome to Golgi"/>
    <property type="evidence" value="ECO:0007669"/>
    <property type="project" value="TreeGrafter"/>
</dbReference>
<feature type="region of interest" description="Disordered" evidence="2">
    <location>
        <begin position="1127"/>
        <end position="1172"/>
    </location>
</feature>
<dbReference type="InterPro" id="IPR040108">
    <property type="entry name" value="Laa1/Sip1/HEATR5"/>
</dbReference>
<gene>
    <name evidence="3" type="ORF">DM01DRAFT_1363273</name>
</gene>